<evidence type="ECO:0000313" key="7">
    <source>
        <dbReference type="EMBL" id="BCB28454.1"/>
    </source>
</evidence>
<comment type="subcellular location">
    <subcellularLocation>
        <location evidence="4">Periplasm</location>
    </subcellularLocation>
</comment>
<feature type="region of interest" description="Disordered" evidence="5">
    <location>
        <begin position="152"/>
        <end position="198"/>
    </location>
</feature>
<keyword evidence="3 4" id="KW-0574">Periplasm</keyword>
<dbReference type="PANTHER" id="PTHR36504">
    <property type="entry name" value="LIPOPOLYSACCHARIDE EXPORT SYSTEM PROTEIN LPTA"/>
    <property type="match status" value="1"/>
</dbReference>
<gene>
    <name evidence="4 7" type="primary">lptA</name>
    <name evidence="7" type="ORF">SKTS_33400</name>
</gene>
<dbReference type="EMBL" id="AP022853">
    <property type="protein sequence ID" value="BCB28454.1"/>
    <property type="molecule type" value="Genomic_DNA"/>
</dbReference>
<dbReference type="PANTHER" id="PTHR36504:SF1">
    <property type="entry name" value="LIPOPOLYSACCHARIDE EXPORT SYSTEM PROTEIN LPTA"/>
    <property type="match status" value="1"/>
</dbReference>
<evidence type="ECO:0000259" key="6">
    <source>
        <dbReference type="Pfam" id="PF03968"/>
    </source>
</evidence>
<feature type="domain" description="Organic solvent tolerance-like N-terminal" evidence="6">
    <location>
        <begin position="34"/>
        <end position="143"/>
    </location>
</feature>
<name>A0A6F8VFJ9_9PROT</name>
<protein>
    <recommendedName>
        <fullName evidence="4">Lipopolysaccharide export system protein LptA</fullName>
    </recommendedName>
</protein>
<dbReference type="HAMAP" id="MF_01914">
    <property type="entry name" value="LPS_assembly_LptA"/>
    <property type="match status" value="1"/>
</dbReference>
<evidence type="ECO:0000256" key="5">
    <source>
        <dbReference type="SAM" id="MobiDB-lite"/>
    </source>
</evidence>
<comment type="similarity">
    <text evidence="4">Belongs to the LptA family.</text>
</comment>
<keyword evidence="8" id="KW-1185">Reference proteome</keyword>
<evidence type="ECO:0000313" key="8">
    <source>
        <dbReference type="Proteomes" id="UP000502260"/>
    </source>
</evidence>
<dbReference type="InterPro" id="IPR005653">
    <property type="entry name" value="OstA-like_N"/>
</dbReference>
<dbReference type="Proteomes" id="UP000502260">
    <property type="component" value="Chromosome"/>
</dbReference>
<dbReference type="GO" id="GO:0015920">
    <property type="term" value="P:lipopolysaccharide transport"/>
    <property type="evidence" value="ECO:0007669"/>
    <property type="project" value="UniProtKB-UniRule"/>
</dbReference>
<comment type="function">
    <text evidence="4">Involved in the assembly of lipopolysaccharide (LPS). Required for the translocation of LPS from the inner membrane to the outer membrane.</text>
</comment>
<dbReference type="Gene3D" id="2.60.450.10">
    <property type="entry name" value="Lipopolysaccharide (LPS) transport protein A like domain"/>
    <property type="match status" value="1"/>
</dbReference>
<dbReference type="RefSeq" id="WP_173067887.1">
    <property type="nucleotide sequence ID" value="NZ_AP022853.1"/>
</dbReference>
<feature type="signal peptide" evidence="4">
    <location>
        <begin position="1"/>
        <end position="23"/>
    </location>
</feature>
<dbReference type="NCBIfam" id="TIGR03002">
    <property type="entry name" value="outer_YhbN_LptA"/>
    <property type="match status" value="1"/>
</dbReference>
<dbReference type="GO" id="GO:0001530">
    <property type="term" value="F:lipopolysaccharide binding"/>
    <property type="evidence" value="ECO:0007669"/>
    <property type="project" value="InterPro"/>
</dbReference>
<dbReference type="GO" id="GO:0017089">
    <property type="term" value="F:glycolipid transfer activity"/>
    <property type="evidence" value="ECO:0007669"/>
    <property type="project" value="TreeGrafter"/>
</dbReference>
<reference evidence="8" key="1">
    <citation type="submission" date="2020-03" db="EMBL/GenBank/DDBJ databases">
        <title>Complete genome sequence of sulfur-oxidizing bacterium skT11.</title>
        <authorList>
            <person name="Kanda M."/>
            <person name="Kojima H."/>
            <person name="Fukui M."/>
        </authorList>
    </citation>
    <scope>NUCLEOTIDE SEQUENCE [LARGE SCALE GENOMIC DNA]</scope>
    <source>
        <strain evidence="8">skT11</strain>
    </source>
</reference>
<evidence type="ECO:0000256" key="2">
    <source>
        <dbReference type="ARBA" id="ARBA00022729"/>
    </source>
</evidence>
<sequence precursor="true">MKNRNSILICLLSVLLAPATVLAELADRDKPINLEADTVTVDDATKVSTYMGNVQLTQGTLLIRADKLVVTEDATGLQHGTAYGNPASFRQKREGLDEYVEGYGQRIEYDGKNDKVELFTQARMKRGQDEVRGNYISYDAKTEFFQALGGGKEVASPGREKGRVHAVIQPKPKPGKSPAAPAPVPLKGAESIAQPRAE</sequence>
<dbReference type="Pfam" id="PF03968">
    <property type="entry name" value="LptD_N"/>
    <property type="match status" value="1"/>
</dbReference>
<dbReference type="InterPro" id="IPR014340">
    <property type="entry name" value="LptA"/>
</dbReference>
<dbReference type="GO" id="GO:0009279">
    <property type="term" value="C:cell outer membrane"/>
    <property type="evidence" value="ECO:0007669"/>
    <property type="project" value="TreeGrafter"/>
</dbReference>
<keyword evidence="2 4" id="KW-0732">Signal</keyword>
<keyword evidence="1 4" id="KW-0813">Transport</keyword>
<proteinExistence type="inferred from homology"/>
<organism evidence="7 8">
    <name type="scientific">Sulfurimicrobium lacus</name>
    <dbReference type="NCBI Taxonomy" id="2715678"/>
    <lineage>
        <taxon>Bacteria</taxon>
        <taxon>Pseudomonadati</taxon>
        <taxon>Pseudomonadota</taxon>
        <taxon>Betaproteobacteria</taxon>
        <taxon>Nitrosomonadales</taxon>
        <taxon>Sulfuricellaceae</taxon>
        <taxon>Sulfurimicrobium</taxon>
    </lineage>
</organism>
<dbReference type="GO" id="GO:0043165">
    <property type="term" value="P:Gram-negative-bacterium-type cell outer membrane assembly"/>
    <property type="evidence" value="ECO:0007669"/>
    <property type="project" value="UniProtKB-UniRule"/>
</dbReference>
<dbReference type="KEGG" id="slac:SKTS_33400"/>
<evidence type="ECO:0000256" key="4">
    <source>
        <dbReference type="HAMAP-Rule" id="MF_01914"/>
    </source>
</evidence>
<dbReference type="GO" id="GO:0030288">
    <property type="term" value="C:outer membrane-bounded periplasmic space"/>
    <property type="evidence" value="ECO:0007669"/>
    <property type="project" value="TreeGrafter"/>
</dbReference>
<evidence type="ECO:0000256" key="3">
    <source>
        <dbReference type="ARBA" id="ARBA00022764"/>
    </source>
</evidence>
<feature type="chain" id="PRO_5026396756" description="Lipopolysaccharide export system protein LptA" evidence="4">
    <location>
        <begin position="24"/>
        <end position="198"/>
    </location>
</feature>
<dbReference type="AlphaFoldDB" id="A0A6F8VFJ9"/>
<dbReference type="InterPro" id="IPR052037">
    <property type="entry name" value="LPS_export_LptA"/>
</dbReference>
<comment type="subunit">
    <text evidence="4">Component of the lipopolysaccharide transport and assembly complex.</text>
</comment>
<accession>A0A6F8VFJ9</accession>
<evidence type="ECO:0000256" key="1">
    <source>
        <dbReference type="ARBA" id="ARBA00022448"/>
    </source>
</evidence>